<proteinExistence type="predicted"/>
<comment type="caution">
    <text evidence="1">The sequence shown here is derived from an EMBL/GenBank/DDBJ whole genome shotgun (WGS) entry which is preliminary data.</text>
</comment>
<dbReference type="OrthoDB" id="6631093at2"/>
<reference evidence="1 2" key="1">
    <citation type="submission" date="2018-11" db="EMBL/GenBank/DDBJ databases">
        <title>Genomic Encyclopedia of Type Strains, Phase IV (KMG-IV): sequencing the most valuable type-strain genomes for metagenomic binning, comparative biology and taxonomic classification.</title>
        <authorList>
            <person name="Goeker M."/>
        </authorList>
    </citation>
    <scope>NUCLEOTIDE SEQUENCE [LARGE SCALE GENOMIC DNA]</scope>
    <source>
        <strain evidence="1 2">DSM 16974</strain>
    </source>
</reference>
<keyword evidence="2" id="KW-1185">Reference proteome</keyword>
<protein>
    <submittedName>
        <fullName evidence="1">Restriction alleviation protein Lar</fullName>
    </submittedName>
</protein>
<organism evidence="1 2">
    <name type="scientific">Marinimicrobium koreense</name>
    <dbReference type="NCBI Taxonomy" id="306545"/>
    <lineage>
        <taxon>Bacteria</taxon>
        <taxon>Pseudomonadati</taxon>
        <taxon>Pseudomonadota</taxon>
        <taxon>Gammaproteobacteria</taxon>
        <taxon>Cellvibrionales</taxon>
        <taxon>Cellvibrionaceae</taxon>
        <taxon>Marinimicrobium</taxon>
    </lineage>
</organism>
<sequence>MATALEPCPFCRSNHLHLAHSGLDYCVVCQSCKSKGPHQETLERAISRWNETSVRLGVQPLPETATSESLADRTQPEPRYFVARG</sequence>
<accession>A0A3N1NTK0</accession>
<dbReference type="AlphaFoldDB" id="A0A3N1NTK0"/>
<dbReference type="Proteomes" id="UP000273643">
    <property type="component" value="Unassembled WGS sequence"/>
</dbReference>
<gene>
    <name evidence="1" type="ORF">EDC38_0099</name>
</gene>
<name>A0A3N1NTK0_9GAMM</name>
<dbReference type="Pfam" id="PF14354">
    <property type="entry name" value="Lar_restr_allev"/>
    <property type="match status" value="1"/>
</dbReference>
<evidence type="ECO:0000313" key="1">
    <source>
        <dbReference type="EMBL" id="ROQ19515.1"/>
    </source>
</evidence>
<evidence type="ECO:0000313" key="2">
    <source>
        <dbReference type="Proteomes" id="UP000273643"/>
    </source>
</evidence>
<dbReference type="RefSeq" id="WP_123636865.1">
    <property type="nucleotide sequence ID" value="NZ_RJUK01000001.1"/>
</dbReference>
<dbReference type="EMBL" id="RJUK01000001">
    <property type="protein sequence ID" value="ROQ19515.1"/>
    <property type="molecule type" value="Genomic_DNA"/>
</dbReference>